<organism evidence="3 4">
    <name type="scientific">Paenibacillus piri</name>
    <dbReference type="NCBI Taxonomy" id="2547395"/>
    <lineage>
        <taxon>Bacteria</taxon>
        <taxon>Bacillati</taxon>
        <taxon>Bacillota</taxon>
        <taxon>Bacilli</taxon>
        <taxon>Bacillales</taxon>
        <taxon>Paenibacillaceae</taxon>
        <taxon>Paenibacillus</taxon>
    </lineage>
</organism>
<keyword evidence="4" id="KW-1185">Reference proteome</keyword>
<name>A0A4V2ZU81_9BACL</name>
<reference evidence="3 4" key="1">
    <citation type="submission" date="2019-03" db="EMBL/GenBank/DDBJ databases">
        <title>This is whole genome sequence of Paenibacillus sp MS74 strain.</title>
        <authorList>
            <person name="Trinh H.N."/>
        </authorList>
    </citation>
    <scope>NUCLEOTIDE SEQUENCE [LARGE SCALE GENOMIC DNA]</scope>
    <source>
        <strain evidence="3 4">MS74</strain>
    </source>
</reference>
<dbReference type="InterPro" id="IPR013538">
    <property type="entry name" value="ASHA1/2-like_C"/>
</dbReference>
<comment type="similarity">
    <text evidence="1">Belongs to the AHA1 family.</text>
</comment>
<dbReference type="SUPFAM" id="SSF55961">
    <property type="entry name" value="Bet v1-like"/>
    <property type="match status" value="1"/>
</dbReference>
<dbReference type="InterPro" id="IPR023393">
    <property type="entry name" value="START-like_dom_sf"/>
</dbReference>
<dbReference type="EMBL" id="SMRT01000002">
    <property type="protein sequence ID" value="TDF99764.1"/>
    <property type="molecule type" value="Genomic_DNA"/>
</dbReference>
<evidence type="ECO:0000313" key="4">
    <source>
        <dbReference type="Proteomes" id="UP000295636"/>
    </source>
</evidence>
<dbReference type="Proteomes" id="UP000295636">
    <property type="component" value="Unassembled WGS sequence"/>
</dbReference>
<dbReference type="AlphaFoldDB" id="A0A4V2ZU81"/>
<comment type="caution">
    <text evidence="3">The sequence shown here is derived from an EMBL/GenBank/DDBJ whole genome shotgun (WGS) entry which is preliminary data.</text>
</comment>
<dbReference type="OrthoDB" id="4549061at2"/>
<sequence length="141" mass="15698">MANQKDTKPVGLTASAGYQIGVRRTLPISTEHAWAYIVSPEGLERWLSSGRALAVQKGEIYTTKDGFTGELRVVKPYEQLRLTWQKQGWSQRSTLQIRLLAGGPVKTTVSFHQEKLDSADVRADMKAYWEAAIEQMSANGS</sequence>
<evidence type="ECO:0000313" key="3">
    <source>
        <dbReference type="EMBL" id="TDF99764.1"/>
    </source>
</evidence>
<feature type="domain" description="Activator of Hsp90 ATPase homologue 1/2-like C-terminal" evidence="2">
    <location>
        <begin position="29"/>
        <end position="137"/>
    </location>
</feature>
<dbReference type="RefSeq" id="WP_133226462.1">
    <property type="nucleotide sequence ID" value="NZ_SMRT01000002.1"/>
</dbReference>
<dbReference type="Gene3D" id="3.30.530.20">
    <property type="match status" value="1"/>
</dbReference>
<dbReference type="Pfam" id="PF08327">
    <property type="entry name" value="AHSA1"/>
    <property type="match status" value="1"/>
</dbReference>
<evidence type="ECO:0000256" key="1">
    <source>
        <dbReference type="ARBA" id="ARBA00006817"/>
    </source>
</evidence>
<protein>
    <submittedName>
        <fullName evidence="3">SRPBCC domain-containing protein</fullName>
    </submittedName>
</protein>
<gene>
    <name evidence="3" type="ORF">E1757_08060</name>
</gene>
<proteinExistence type="inferred from homology"/>
<accession>A0A4V2ZU81</accession>
<evidence type="ECO:0000259" key="2">
    <source>
        <dbReference type="Pfam" id="PF08327"/>
    </source>
</evidence>